<sequence>MGAQLSQIFYQQARSLGNPQEPIYFYPEDRTRRKTVHHGLTYVMDRIGPHTYDVHYGCCVLGYQIDYSKFDSGHIFVIKFKRNDWEPNCLENHILNVPGGMLDAAVFHEEGLPDILRYHLSSYITMVDFRTEKGIKIFEPVGSLSIDDLPFNTIPDALDSIPRVAISDLFAPRDFATPYQTMMVVSYKGNMYMFLNHAIFPLDEDSITWDDEILREVIQLSKFQSPFILSPSYIVTGTGKSSSKFRGFLQPFCPAGSLCDVFRRVNEMKKQVLTEKETKTSQNPIWSSWASYLTTPSPVSPNSLTIGWPVKLQWAIDVASGLVTLHKAEAYVGMLDLQHLVLARDGHIKLIDISPVMGFQLFSAAPEVDDGLNVQLTGPRDVFSLGLILWEIAEEFYYCDRDTTWQIPKTRWSDEQNGAPKWFRTLVQNCLSAEPSLRPSAAVVLSTLVSHAKTGK</sequence>
<evidence type="ECO:0000259" key="1">
    <source>
        <dbReference type="PROSITE" id="PS50011"/>
    </source>
</evidence>
<dbReference type="AlphaFoldDB" id="A0A9P6CQV0"/>
<dbReference type="Gene3D" id="1.10.510.10">
    <property type="entry name" value="Transferase(Phosphotransferase) domain 1"/>
    <property type="match status" value="1"/>
</dbReference>
<evidence type="ECO:0000313" key="3">
    <source>
        <dbReference type="Proteomes" id="UP000807469"/>
    </source>
</evidence>
<accession>A0A9P6CQV0</accession>
<feature type="domain" description="Protein kinase" evidence="1">
    <location>
        <begin position="164"/>
        <end position="454"/>
    </location>
</feature>
<dbReference type="Proteomes" id="UP000807469">
    <property type="component" value="Unassembled WGS sequence"/>
</dbReference>
<reference evidence="2" key="1">
    <citation type="submission" date="2020-11" db="EMBL/GenBank/DDBJ databases">
        <authorList>
            <consortium name="DOE Joint Genome Institute"/>
            <person name="Ahrendt S."/>
            <person name="Riley R."/>
            <person name="Andreopoulos W."/>
            <person name="Labutti K."/>
            <person name="Pangilinan J."/>
            <person name="Ruiz-Duenas F.J."/>
            <person name="Barrasa J.M."/>
            <person name="Sanchez-Garcia M."/>
            <person name="Camarero S."/>
            <person name="Miyauchi S."/>
            <person name="Serrano A."/>
            <person name="Linde D."/>
            <person name="Babiker R."/>
            <person name="Drula E."/>
            <person name="Ayuso-Fernandez I."/>
            <person name="Pacheco R."/>
            <person name="Padilla G."/>
            <person name="Ferreira P."/>
            <person name="Barriuso J."/>
            <person name="Kellner H."/>
            <person name="Castanera R."/>
            <person name="Alfaro M."/>
            <person name="Ramirez L."/>
            <person name="Pisabarro A.G."/>
            <person name="Kuo A."/>
            <person name="Tritt A."/>
            <person name="Lipzen A."/>
            <person name="He G."/>
            <person name="Yan M."/>
            <person name="Ng V."/>
            <person name="Cullen D."/>
            <person name="Martin F."/>
            <person name="Rosso M.-N."/>
            <person name="Henrissat B."/>
            <person name="Hibbett D."/>
            <person name="Martinez A.T."/>
            <person name="Grigoriev I.V."/>
        </authorList>
    </citation>
    <scope>NUCLEOTIDE SEQUENCE</scope>
    <source>
        <strain evidence="2">CIRM-BRFM 674</strain>
    </source>
</reference>
<dbReference type="PROSITE" id="PS50011">
    <property type="entry name" value="PROTEIN_KINASE_DOM"/>
    <property type="match status" value="1"/>
</dbReference>
<dbReference type="InterPro" id="IPR000719">
    <property type="entry name" value="Prot_kinase_dom"/>
</dbReference>
<gene>
    <name evidence="2" type="ORF">BDN70DRAFT_995773</name>
</gene>
<protein>
    <recommendedName>
        <fullName evidence="1">Protein kinase domain-containing protein</fullName>
    </recommendedName>
</protein>
<comment type="caution">
    <text evidence="2">The sequence shown here is derived from an EMBL/GenBank/DDBJ whole genome shotgun (WGS) entry which is preliminary data.</text>
</comment>
<dbReference type="SUPFAM" id="SSF56112">
    <property type="entry name" value="Protein kinase-like (PK-like)"/>
    <property type="match status" value="1"/>
</dbReference>
<keyword evidence="3" id="KW-1185">Reference proteome</keyword>
<dbReference type="GO" id="GO:0005524">
    <property type="term" value="F:ATP binding"/>
    <property type="evidence" value="ECO:0007669"/>
    <property type="project" value="InterPro"/>
</dbReference>
<dbReference type="EMBL" id="MU155299">
    <property type="protein sequence ID" value="KAF9476286.1"/>
    <property type="molecule type" value="Genomic_DNA"/>
</dbReference>
<name>A0A9P6CQV0_9AGAR</name>
<dbReference type="OrthoDB" id="3257280at2759"/>
<evidence type="ECO:0000313" key="2">
    <source>
        <dbReference type="EMBL" id="KAF9476286.1"/>
    </source>
</evidence>
<dbReference type="InterPro" id="IPR051681">
    <property type="entry name" value="Ser/Thr_Kinases-Pseudokinases"/>
</dbReference>
<proteinExistence type="predicted"/>
<dbReference type="PANTHER" id="PTHR44329">
    <property type="entry name" value="SERINE/THREONINE-PROTEIN KINASE TNNI3K-RELATED"/>
    <property type="match status" value="1"/>
</dbReference>
<dbReference type="InterPro" id="IPR011009">
    <property type="entry name" value="Kinase-like_dom_sf"/>
</dbReference>
<dbReference type="GO" id="GO:0004674">
    <property type="term" value="F:protein serine/threonine kinase activity"/>
    <property type="evidence" value="ECO:0007669"/>
    <property type="project" value="TreeGrafter"/>
</dbReference>
<dbReference type="PANTHER" id="PTHR44329:SF289">
    <property type="entry name" value="SERINE_THREONINE-PROTEIN KINASE VIK"/>
    <property type="match status" value="1"/>
</dbReference>
<organism evidence="2 3">
    <name type="scientific">Pholiota conissans</name>
    <dbReference type="NCBI Taxonomy" id="109636"/>
    <lineage>
        <taxon>Eukaryota</taxon>
        <taxon>Fungi</taxon>
        <taxon>Dikarya</taxon>
        <taxon>Basidiomycota</taxon>
        <taxon>Agaricomycotina</taxon>
        <taxon>Agaricomycetes</taxon>
        <taxon>Agaricomycetidae</taxon>
        <taxon>Agaricales</taxon>
        <taxon>Agaricineae</taxon>
        <taxon>Strophariaceae</taxon>
        <taxon>Pholiota</taxon>
    </lineage>
</organism>